<dbReference type="InterPro" id="IPR051402">
    <property type="entry name" value="KPR-Related"/>
</dbReference>
<feature type="region of interest" description="Disordered" evidence="1">
    <location>
        <begin position="472"/>
        <end position="555"/>
    </location>
</feature>
<dbReference type="Gene3D" id="1.10.1040.10">
    <property type="entry name" value="N-(1-d-carboxylethyl)-l-norvaline Dehydrogenase, domain 2"/>
    <property type="match status" value="1"/>
</dbReference>
<sequence>MAPYSILSIGCHPNIAFYNWRLNASNSVDLSLVESTDLSDASYQPNGLPNQTFYSWSSEQFGNERYSLNNVFKTLDDYILHAKNNHLDFIFLSAISLQSLSTICSSLNQIIKYQLDKHNVPTIIVESTNFVNLEPFVKMSLQLNENDAELVPIISIMSDFDVREVGNKNFLLYKSKKESELVYVGKSGRENSYTSIEIGLINKIADLFESAKIDVYKLNTPLEFLSYQWKFALPKITVEPLSIIFENPFPSDLQRQILAKPLISGLIFEIITVIKTMGCKLFNSYDNEDSLLLRLSQLYPPVKLSDDASEAPKLYYDFFNQNQLYLDLLLLQPILIADDFQVKTPYLEFLYAVMSKYNTNNFSTLDNETSIFWLRKNSENVRQLKLKQDELVLENSLREKKIAQNHQLLSNPSPPSTSASNINNQAIPQNRLSNTPPRAQYQQKTLNRSSTDPQIDPEMEELSDMVQSYGVINQTPNSSSRRQSVGNLQPPFTKSHQQDAPSPNLVPQQSLPHGLPPQGLPPNQQLFNQLPNQQPQGRKSYYGGPPPQQQQQQMNNYPPMHQHQQYSQQFQPANPYSSRDDVSYMSRTSHMNGPGGMNGMGGMNAMNGMSGMGGMGSMNGMNGMNNFDTSFNSMGSANAVPTMGNRQFKPTSRKSSRKSTAIMANQLVNEYPGMTQSRSNSNMLQLNRMSMNPQGNMRGNASSQNLRQMPSNSNFKKPQGMSQAPSQFGAEASLSPPPMNGSGSDGPSNGSSGSLPKQAPVDLVPVPEATPAPTPAYIPQSKENDEKKKKKRGFLGIGKKKS</sequence>
<feature type="compositionally biased region" description="Low complexity" evidence="1">
    <location>
        <begin position="740"/>
        <end position="756"/>
    </location>
</feature>
<feature type="region of interest" description="Disordered" evidence="1">
    <location>
        <begin position="689"/>
        <end position="802"/>
    </location>
</feature>
<accession>A0A099P3G8</accession>
<evidence type="ECO:0000313" key="3">
    <source>
        <dbReference type="EMBL" id="KGK38757.1"/>
    </source>
</evidence>
<feature type="compositionally biased region" description="Polar residues" evidence="1">
    <location>
        <begin position="425"/>
        <end position="453"/>
    </location>
</feature>
<protein>
    <recommendedName>
        <fullName evidence="2">Ketopantoate reductase C-terminal domain-containing protein</fullName>
    </recommendedName>
</protein>
<evidence type="ECO:0000259" key="2">
    <source>
        <dbReference type="Pfam" id="PF08546"/>
    </source>
</evidence>
<reference evidence="4" key="1">
    <citation type="journal article" date="2014" name="Microb. Cell Fact.">
        <title>Exploiting Issatchenkia orientalis SD108 for succinic acid production.</title>
        <authorList>
            <person name="Xiao H."/>
            <person name="Shao Z."/>
            <person name="Jiang Y."/>
            <person name="Dole S."/>
            <person name="Zhao H."/>
        </authorList>
    </citation>
    <scope>NUCLEOTIDE SEQUENCE [LARGE SCALE GENOMIC DNA]</scope>
    <source>
        <strain evidence="4">SD108</strain>
    </source>
</reference>
<dbReference type="Proteomes" id="UP000029867">
    <property type="component" value="Unassembled WGS sequence"/>
</dbReference>
<dbReference type="PANTHER" id="PTHR21708">
    <property type="entry name" value="PROBABLE 2-DEHYDROPANTOATE 2-REDUCTASE"/>
    <property type="match status" value="1"/>
</dbReference>
<dbReference type="InterPro" id="IPR013328">
    <property type="entry name" value="6PGD_dom2"/>
</dbReference>
<feature type="compositionally biased region" description="Polar residues" evidence="1">
    <location>
        <begin position="472"/>
        <end position="501"/>
    </location>
</feature>
<feature type="compositionally biased region" description="Polar residues" evidence="1">
    <location>
        <begin position="689"/>
        <end position="726"/>
    </location>
</feature>
<feature type="region of interest" description="Disordered" evidence="1">
    <location>
        <begin position="404"/>
        <end position="456"/>
    </location>
</feature>
<name>A0A099P3G8_PICKU</name>
<feature type="region of interest" description="Disordered" evidence="1">
    <location>
        <begin position="560"/>
        <end position="579"/>
    </location>
</feature>
<feature type="compositionally biased region" description="Low complexity" evidence="1">
    <location>
        <begin position="521"/>
        <end position="537"/>
    </location>
</feature>
<organism evidence="3 4">
    <name type="scientific">Pichia kudriavzevii</name>
    <name type="common">Yeast</name>
    <name type="synonym">Issatchenkia orientalis</name>
    <dbReference type="NCBI Taxonomy" id="4909"/>
    <lineage>
        <taxon>Eukaryota</taxon>
        <taxon>Fungi</taxon>
        <taxon>Dikarya</taxon>
        <taxon>Ascomycota</taxon>
        <taxon>Saccharomycotina</taxon>
        <taxon>Pichiomycetes</taxon>
        <taxon>Pichiales</taxon>
        <taxon>Pichiaceae</taxon>
        <taxon>Pichia</taxon>
    </lineage>
</organism>
<dbReference type="HOGENOM" id="CLU_336519_0_0_1"/>
<dbReference type="eggNOG" id="ENOG502QT3Z">
    <property type="taxonomic scope" value="Eukaryota"/>
</dbReference>
<dbReference type="PANTHER" id="PTHR21708:SF25">
    <property type="entry name" value="PROTEIN PAM1-RELATED"/>
    <property type="match status" value="1"/>
</dbReference>
<feature type="domain" description="Ketopantoate reductase C-terminal" evidence="2">
    <location>
        <begin position="224"/>
        <end position="357"/>
    </location>
</feature>
<dbReference type="GO" id="GO:0005737">
    <property type="term" value="C:cytoplasm"/>
    <property type="evidence" value="ECO:0007669"/>
    <property type="project" value="TreeGrafter"/>
</dbReference>
<evidence type="ECO:0000313" key="4">
    <source>
        <dbReference type="Proteomes" id="UP000029867"/>
    </source>
</evidence>
<dbReference type="Pfam" id="PF08546">
    <property type="entry name" value="ApbA_C"/>
    <property type="match status" value="1"/>
</dbReference>
<dbReference type="AlphaFoldDB" id="A0A099P3G8"/>
<comment type="caution">
    <text evidence="3">The sequence shown here is derived from an EMBL/GenBank/DDBJ whole genome shotgun (WGS) entry which is preliminary data.</text>
</comment>
<dbReference type="InterPro" id="IPR013752">
    <property type="entry name" value="KPA_reductase"/>
</dbReference>
<feature type="compositionally biased region" description="Low complexity" evidence="1">
    <location>
        <begin position="560"/>
        <end position="571"/>
    </location>
</feature>
<proteinExistence type="predicted"/>
<dbReference type="EMBL" id="JQFK01000016">
    <property type="protein sequence ID" value="KGK38757.1"/>
    <property type="molecule type" value="Genomic_DNA"/>
</dbReference>
<dbReference type="VEuPathDB" id="FungiDB:C5L36_0A04740"/>
<gene>
    <name evidence="3" type="ORF">JL09_g2103</name>
</gene>
<evidence type="ECO:0000256" key="1">
    <source>
        <dbReference type="SAM" id="MobiDB-lite"/>
    </source>
</evidence>
<feature type="compositionally biased region" description="Basic residues" evidence="1">
    <location>
        <begin position="788"/>
        <end position="802"/>
    </location>
</feature>